<dbReference type="PANTHER" id="PTHR13799">
    <property type="entry name" value="NGG1 INTERACTING FACTOR 3"/>
    <property type="match status" value="1"/>
</dbReference>
<dbReference type="Gene3D" id="3.40.1390.30">
    <property type="entry name" value="NIF3 (NGG1p interacting factor 3)-like"/>
    <property type="match status" value="1"/>
</dbReference>
<dbReference type="GO" id="GO:0046872">
    <property type="term" value="F:metal ion binding"/>
    <property type="evidence" value="ECO:0007669"/>
    <property type="project" value="UniProtKB-KW"/>
</dbReference>
<dbReference type="EMBL" id="CP158300">
    <property type="protein sequence ID" value="XBV87377.1"/>
    <property type="molecule type" value="Genomic_DNA"/>
</dbReference>
<dbReference type="InterPro" id="IPR036069">
    <property type="entry name" value="DUF34/NIF3_sf"/>
</dbReference>
<evidence type="ECO:0000256" key="1">
    <source>
        <dbReference type="ARBA" id="ARBA00006964"/>
    </source>
</evidence>
<comment type="similarity">
    <text evidence="1">Belongs to the GTP cyclohydrolase I type 2/NIF3 family.</text>
</comment>
<sequence length="221" mass="24399">MAALEQVAAWLAQRLDEREPVVRRPGGADIRALVLALEPDDLPGELNADAIFLHRSFRLADDGAGRAVLASHDGFDRTLTTGENRTLAARMGWSVRQTLTWQGQPVGLLADLEPTSWAGLVRRLDHEYGGHDRILTSRTEPVSRLALVNAMRPELLEWVTDLGASVYLTGQLRPGAVRTAEQLGLGVVALGHRRSEQWGLHQLARELRVAFPDLQVRVMPD</sequence>
<evidence type="ECO:0000313" key="4">
    <source>
        <dbReference type="EMBL" id="XBV87377.1"/>
    </source>
</evidence>
<dbReference type="AlphaFoldDB" id="A0AAU7UG07"/>
<organism evidence="4">
    <name type="scientific">Deinococcus sonorensis KR-87</name>
    <dbReference type="NCBI Taxonomy" id="694439"/>
    <lineage>
        <taxon>Bacteria</taxon>
        <taxon>Thermotogati</taxon>
        <taxon>Deinococcota</taxon>
        <taxon>Deinococci</taxon>
        <taxon>Deinococcales</taxon>
        <taxon>Deinococcaceae</taxon>
        <taxon>Deinococcus</taxon>
    </lineage>
</organism>
<reference evidence="4" key="1">
    <citation type="submission" date="2024-06" db="EMBL/GenBank/DDBJ databases">
        <title>Draft Genome Sequence of Deinococcus sonorensis Type Strain KR-87, a Biofilm Producing Representative of the Genus Deinococcus.</title>
        <authorList>
            <person name="Boren L.S."/>
            <person name="Grosso R.A."/>
            <person name="Hugenberg-Cox A.N."/>
            <person name="Hill J.T.E."/>
            <person name="Albert C.M."/>
            <person name="Tuohy J.M."/>
        </authorList>
    </citation>
    <scope>NUCLEOTIDE SEQUENCE</scope>
    <source>
        <strain evidence="4">KR-87</strain>
        <plasmid evidence="4">pDson02</plasmid>
    </source>
</reference>
<dbReference type="GO" id="GO:0005737">
    <property type="term" value="C:cytoplasm"/>
    <property type="evidence" value="ECO:0007669"/>
    <property type="project" value="TreeGrafter"/>
</dbReference>
<evidence type="ECO:0000256" key="2">
    <source>
        <dbReference type="ARBA" id="ARBA00022723"/>
    </source>
</evidence>
<dbReference type="Pfam" id="PF01784">
    <property type="entry name" value="DUF34_NIF3"/>
    <property type="match status" value="1"/>
</dbReference>
<dbReference type="KEGG" id="dsc:ABOD76_20210"/>
<name>A0AAU7UG07_9DEIO</name>
<feature type="binding site" evidence="3">
    <location>
        <position position="196"/>
    </location>
    <ligand>
        <name>a divalent metal cation</name>
        <dbReference type="ChEBI" id="CHEBI:60240"/>
        <label>1</label>
    </ligand>
</feature>
<dbReference type="PANTHER" id="PTHR13799:SF14">
    <property type="entry name" value="GTP CYCLOHYDROLASE 1 TYPE 2 HOMOLOG"/>
    <property type="match status" value="1"/>
</dbReference>
<accession>A0AAU7UG07</accession>
<dbReference type="InterPro" id="IPR002678">
    <property type="entry name" value="DUF34/NIF3"/>
</dbReference>
<protein>
    <submittedName>
        <fullName evidence="4">Nif3-like dinuclear metal center hexameric protein</fullName>
    </submittedName>
</protein>
<gene>
    <name evidence="4" type="ORF">ABOD76_20210</name>
</gene>
<keyword evidence="2 3" id="KW-0479">Metal-binding</keyword>
<proteinExistence type="inferred from homology"/>
<feature type="binding site" evidence="3">
    <location>
        <position position="76"/>
    </location>
    <ligand>
        <name>a divalent metal cation</name>
        <dbReference type="ChEBI" id="CHEBI:60240"/>
        <label>1</label>
    </ligand>
</feature>
<keyword evidence="4" id="KW-0614">Plasmid</keyword>
<dbReference type="SUPFAM" id="SSF102705">
    <property type="entry name" value="NIF3 (NGG1p interacting factor 3)-like"/>
    <property type="match status" value="1"/>
</dbReference>
<dbReference type="RefSeq" id="WP_350245527.1">
    <property type="nucleotide sequence ID" value="NZ_CP158300.1"/>
</dbReference>
<evidence type="ECO:0000256" key="3">
    <source>
        <dbReference type="PIRSR" id="PIRSR602678-1"/>
    </source>
</evidence>
<geneLocation type="plasmid" evidence="4">
    <name>pDson02</name>
</geneLocation>
<feature type="binding site" evidence="3">
    <location>
        <position position="192"/>
    </location>
    <ligand>
        <name>a divalent metal cation</name>
        <dbReference type="ChEBI" id="CHEBI:60240"/>
        <label>1</label>
    </ligand>
</feature>